<organism evidence="2 3">
    <name type="scientific">Vanrija albida</name>
    <dbReference type="NCBI Taxonomy" id="181172"/>
    <lineage>
        <taxon>Eukaryota</taxon>
        <taxon>Fungi</taxon>
        <taxon>Dikarya</taxon>
        <taxon>Basidiomycota</taxon>
        <taxon>Agaricomycotina</taxon>
        <taxon>Tremellomycetes</taxon>
        <taxon>Trichosporonales</taxon>
        <taxon>Trichosporonaceae</taxon>
        <taxon>Vanrija</taxon>
    </lineage>
</organism>
<comment type="caution">
    <text evidence="2">The sequence shown here is derived from an EMBL/GenBank/DDBJ whole genome shotgun (WGS) entry which is preliminary data.</text>
</comment>
<reference evidence="2 3" key="1">
    <citation type="submission" date="2023-08" db="EMBL/GenBank/DDBJ databases">
        <title>Annotated Genome Sequence of Vanrija albida AlHP1.</title>
        <authorList>
            <person name="Herzog R."/>
        </authorList>
    </citation>
    <scope>NUCLEOTIDE SEQUENCE [LARGE SCALE GENOMIC DNA]</scope>
    <source>
        <strain evidence="2 3">AlHP1</strain>
    </source>
</reference>
<dbReference type="InterPro" id="IPR010431">
    <property type="entry name" value="Fascin"/>
</dbReference>
<gene>
    <name evidence="2" type="ORF">Q8F55_003283</name>
</gene>
<feature type="domain" description="DUF7910" evidence="1">
    <location>
        <begin position="401"/>
        <end position="519"/>
    </location>
</feature>
<dbReference type="CDD" id="cd00257">
    <property type="entry name" value="beta-trefoil_FSCN-like"/>
    <property type="match status" value="1"/>
</dbReference>
<dbReference type="PANTHER" id="PTHR10551:SF9">
    <property type="entry name" value="FASCIN-2"/>
    <property type="match status" value="1"/>
</dbReference>
<dbReference type="CDD" id="cd11576">
    <property type="entry name" value="GH99_GH71_like_2"/>
    <property type="match status" value="1"/>
</dbReference>
<dbReference type="InterPro" id="IPR008999">
    <property type="entry name" value="Actin-crosslinking"/>
</dbReference>
<dbReference type="InterPro" id="IPR057232">
    <property type="entry name" value="DUF7910"/>
</dbReference>
<evidence type="ECO:0000259" key="1">
    <source>
        <dbReference type="Pfam" id="PF25490"/>
    </source>
</evidence>
<name>A0ABR3Q3I5_9TREE</name>
<accession>A0ABR3Q3I5</accession>
<sequence>MSPPGDIVGAVTTGYQAWFTCEGDGSEAQCIGGWWHYCPDRLAMCGPKNCGIISWPDMRPYSKTYPTAFSTQGDGQQATLFSNMDDSTILTHFRMMADAGIDTVALQRFNPTGGEGPIRNVTTPRVARAAEATGRKWYCMYDISGWGNMQSELKTDWLSIMSAFACGPNYARQNGRAVVSIWGFGFNDDNHKWDPAACIEVINWFKAQGCYVIGGVPTCWLEGKNDSRDNYAQAYRTLDCISPWMVGRAGNIRDLDNVYDTRNLPDAKELASLGIDYQPCVMPGDLRDGARRHGDFYWRHWYNTARLKETGVGLGAYISMFDEYNEGNQIAPTAETKANQPPEFAWNALDEDGVACTSDYYLRITRDAREMFQGRAEITKVRPTEPWPGRGRFNPPPFVGLRARVNGKFVCAEGGGGHPLVSNRESLGPWEQFEIEYESPTCAAIKTRSGQYVCAEPHHDGQPDYVLIANRPGAGPWETFEVEQQEGGVIALKAHNGKYVQASGDGVLVAKSDAVGWWETFELVE</sequence>
<dbReference type="EMBL" id="JBBXJM010000003">
    <property type="protein sequence ID" value="KAL1409304.1"/>
    <property type="molecule type" value="Genomic_DNA"/>
</dbReference>
<protein>
    <recommendedName>
        <fullName evidence="1">DUF7910 domain-containing protein</fullName>
    </recommendedName>
</protein>
<dbReference type="Gene3D" id="2.80.10.50">
    <property type="match status" value="1"/>
</dbReference>
<dbReference type="PANTHER" id="PTHR10551">
    <property type="entry name" value="FASCIN"/>
    <property type="match status" value="1"/>
</dbReference>
<dbReference type="RefSeq" id="XP_069209248.1">
    <property type="nucleotide sequence ID" value="XM_069351830.1"/>
</dbReference>
<dbReference type="SUPFAM" id="SSF50405">
    <property type="entry name" value="Actin-crosslinking proteins"/>
    <property type="match status" value="1"/>
</dbReference>
<evidence type="ECO:0000313" key="3">
    <source>
        <dbReference type="Proteomes" id="UP001565368"/>
    </source>
</evidence>
<dbReference type="Proteomes" id="UP001565368">
    <property type="component" value="Unassembled WGS sequence"/>
</dbReference>
<dbReference type="Gene3D" id="3.20.20.80">
    <property type="entry name" value="Glycosidases"/>
    <property type="match status" value="1"/>
</dbReference>
<keyword evidence="3" id="KW-1185">Reference proteome</keyword>
<evidence type="ECO:0000313" key="2">
    <source>
        <dbReference type="EMBL" id="KAL1409304.1"/>
    </source>
</evidence>
<dbReference type="Pfam" id="PF25490">
    <property type="entry name" value="DUF7910"/>
    <property type="match status" value="1"/>
</dbReference>
<dbReference type="GeneID" id="95984326"/>
<proteinExistence type="predicted"/>